<evidence type="ECO:0000313" key="2">
    <source>
        <dbReference type="Proteomes" id="UP001431019"/>
    </source>
</evidence>
<dbReference type="Proteomes" id="UP001431019">
    <property type="component" value="Unassembled WGS sequence"/>
</dbReference>
<accession>A0ABS8JTN9</accession>
<organism evidence="1 2">
    <name type="scientific">Paraburkholderia sejongensis</name>
    <dbReference type="NCBI Taxonomy" id="2886946"/>
    <lineage>
        <taxon>Bacteria</taxon>
        <taxon>Pseudomonadati</taxon>
        <taxon>Pseudomonadota</taxon>
        <taxon>Betaproteobacteria</taxon>
        <taxon>Burkholderiales</taxon>
        <taxon>Burkholderiaceae</taxon>
        <taxon>Paraburkholderia</taxon>
    </lineage>
</organism>
<evidence type="ECO:0000313" key="1">
    <source>
        <dbReference type="EMBL" id="MCC8393269.1"/>
    </source>
</evidence>
<protein>
    <submittedName>
        <fullName evidence="1">Uncharacterized protein</fullName>
    </submittedName>
</protein>
<keyword evidence="2" id="KW-1185">Reference proteome</keyword>
<gene>
    <name evidence="1" type="ORF">LJ656_11765</name>
</gene>
<dbReference type="EMBL" id="JAJITD010000005">
    <property type="protein sequence ID" value="MCC8393269.1"/>
    <property type="molecule type" value="Genomic_DNA"/>
</dbReference>
<proteinExistence type="predicted"/>
<dbReference type="RefSeq" id="WP_230509595.1">
    <property type="nucleotide sequence ID" value="NZ_JAJITD010000005.1"/>
</dbReference>
<reference evidence="1 2" key="1">
    <citation type="submission" date="2021-11" db="EMBL/GenBank/DDBJ databases">
        <authorList>
            <person name="Oh E.-T."/>
            <person name="Kim S.-B."/>
        </authorList>
    </citation>
    <scope>NUCLEOTIDE SEQUENCE [LARGE SCALE GENOMIC DNA]</scope>
    <source>
        <strain evidence="1 2">MMS20-SJTR3</strain>
    </source>
</reference>
<comment type="caution">
    <text evidence="1">The sequence shown here is derived from an EMBL/GenBank/DDBJ whole genome shotgun (WGS) entry which is preliminary data.</text>
</comment>
<sequence length="88" mass="9618">MKSLIARFSSVALPARNGQRVLSQARCCAACRHRLEERDALEQRIPGLVSFSSGFGASVAASRLCRLHDQLVSPGDRCARFEASVERS</sequence>
<name>A0ABS8JTN9_9BURK</name>